<keyword evidence="7" id="KW-1185">Reference proteome</keyword>
<reference evidence="6 7" key="1">
    <citation type="journal article" date="2016" name="Front. Microbiol.">
        <title>Comparative Genomic Analysis Reveals a Diverse Repertoire of Genes Involved in Prokaryote-Eukaryote Interactions within the Pseudovibrio Genus.</title>
        <authorList>
            <person name="Romano S."/>
            <person name="Fernandez-Guerra A."/>
            <person name="Reen F.J."/>
            <person name="Glockner F.O."/>
            <person name="Crowley S.P."/>
            <person name="O'Sullivan O."/>
            <person name="Cotter P.D."/>
            <person name="Adams C."/>
            <person name="Dobson A.D."/>
            <person name="O'Gara F."/>
        </authorList>
    </citation>
    <scope>NUCLEOTIDE SEQUENCE [LARGE SCALE GENOMIC DNA]</scope>
    <source>
        <strain evidence="6 7">Ad2</strain>
    </source>
</reference>
<evidence type="ECO:0000259" key="5">
    <source>
        <dbReference type="PROSITE" id="PS50931"/>
    </source>
</evidence>
<dbReference type="PATRIC" id="fig|989403.3.peg.5130"/>
<evidence type="ECO:0000313" key="7">
    <source>
        <dbReference type="Proteomes" id="UP000076577"/>
    </source>
</evidence>
<gene>
    <name evidence="6" type="primary">oxyR_4</name>
    <name evidence="6" type="ORF">PsAD2_04690</name>
</gene>
<keyword evidence="3" id="KW-0238">DNA-binding</keyword>
<dbReference type="PRINTS" id="PR00039">
    <property type="entry name" value="HTHLYSR"/>
</dbReference>
<dbReference type="InterPro" id="IPR005119">
    <property type="entry name" value="LysR_subst-bd"/>
</dbReference>
<keyword evidence="4" id="KW-0804">Transcription</keyword>
<protein>
    <submittedName>
        <fullName evidence="6">Hydrogen peroxide-inducible genes activator</fullName>
    </submittedName>
</protein>
<dbReference type="CDD" id="cd05466">
    <property type="entry name" value="PBP2_LTTR_substrate"/>
    <property type="match status" value="1"/>
</dbReference>
<dbReference type="GO" id="GO:0003677">
    <property type="term" value="F:DNA binding"/>
    <property type="evidence" value="ECO:0007669"/>
    <property type="project" value="UniProtKB-KW"/>
</dbReference>
<dbReference type="AlphaFoldDB" id="A0A165SX78"/>
<dbReference type="Gene3D" id="1.10.10.10">
    <property type="entry name" value="Winged helix-like DNA-binding domain superfamily/Winged helix DNA-binding domain"/>
    <property type="match status" value="1"/>
</dbReference>
<dbReference type="InterPro" id="IPR036388">
    <property type="entry name" value="WH-like_DNA-bd_sf"/>
</dbReference>
<dbReference type="InterPro" id="IPR050950">
    <property type="entry name" value="HTH-type_LysR_regulators"/>
</dbReference>
<dbReference type="OrthoDB" id="9775392at2"/>
<keyword evidence="2" id="KW-0805">Transcription regulation</keyword>
<evidence type="ECO:0000313" key="6">
    <source>
        <dbReference type="EMBL" id="KZL04606.1"/>
    </source>
</evidence>
<evidence type="ECO:0000256" key="2">
    <source>
        <dbReference type="ARBA" id="ARBA00023015"/>
    </source>
</evidence>
<dbReference type="SUPFAM" id="SSF46785">
    <property type="entry name" value="Winged helix' DNA-binding domain"/>
    <property type="match status" value="1"/>
</dbReference>
<dbReference type="InterPro" id="IPR036390">
    <property type="entry name" value="WH_DNA-bd_sf"/>
</dbReference>
<proteinExistence type="inferred from homology"/>
<dbReference type="PROSITE" id="PS50931">
    <property type="entry name" value="HTH_LYSR"/>
    <property type="match status" value="1"/>
</dbReference>
<organism evidence="6 7">
    <name type="scientific">Pseudovibrio axinellae</name>
    <dbReference type="NCBI Taxonomy" id="989403"/>
    <lineage>
        <taxon>Bacteria</taxon>
        <taxon>Pseudomonadati</taxon>
        <taxon>Pseudomonadota</taxon>
        <taxon>Alphaproteobacteria</taxon>
        <taxon>Hyphomicrobiales</taxon>
        <taxon>Stappiaceae</taxon>
        <taxon>Pseudovibrio</taxon>
    </lineage>
</organism>
<evidence type="ECO:0000256" key="4">
    <source>
        <dbReference type="ARBA" id="ARBA00023163"/>
    </source>
</evidence>
<comment type="caution">
    <text evidence="6">The sequence shown here is derived from an EMBL/GenBank/DDBJ whole genome shotgun (WGS) entry which is preliminary data.</text>
</comment>
<dbReference type="PANTHER" id="PTHR30419:SF31">
    <property type="entry name" value="BLR3139 PROTEIN"/>
    <property type="match status" value="1"/>
</dbReference>
<dbReference type="RefSeq" id="WP_068011262.1">
    <property type="nucleotide sequence ID" value="NZ_FOFM01000004.1"/>
</dbReference>
<dbReference type="GO" id="GO:0003700">
    <property type="term" value="F:DNA-binding transcription factor activity"/>
    <property type="evidence" value="ECO:0007669"/>
    <property type="project" value="InterPro"/>
</dbReference>
<dbReference type="STRING" id="989403.SAMN05421798_10419"/>
<dbReference type="Pfam" id="PF00126">
    <property type="entry name" value="HTH_1"/>
    <property type="match status" value="1"/>
</dbReference>
<dbReference type="GO" id="GO:0005829">
    <property type="term" value="C:cytosol"/>
    <property type="evidence" value="ECO:0007669"/>
    <property type="project" value="TreeGrafter"/>
</dbReference>
<dbReference type="EMBL" id="LMCB01000161">
    <property type="protein sequence ID" value="KZL04606.1"/>
    <property type="molecule type" value="Genomic_DNA"/>
</dbReference>
<comment type="similarity">
    <text evidence="1">Belongs to the LysR transcriptional regulatory family.</text>
</comment>
<evidence type="ECO:0000256" key="1">
    <source>
        <dbReference type="ARBA" id="ARBA00009437"/>
    </source>
</evidence>
<dbReference type="PANTHER" id="PTHR30419">
    <property type="entry name" value="HTH-TYPE TRANSCRIPTIONAL REGULATOR YBHD"/>
    <property type="match status" value="1"/>
</dbReference>
<dbReference type="Proteomes" id="UP000076577">
    <property type="component" value="Unassembled WGS sequence"/>
</dbReference>
<dbReference type="InterPro" id="IPR000847">
    <property type="entry name" value="LysR_HTH_N"/>
</dbReference>
<dbReference type="Pfam" id="PF03466">
    <property type="entry name" value="LysR_substrate"/>
    <property type="match status" value="1"/>
</dbReference>
<dbReference type="Gene3D" id="3.40.190.290">
    <property type="match status" value="1"/>
</dbReference>
<dbReference type="FunFam" id="1.10.10.10:FF:000001">
    <property type="entry name" value="LysR family transcriptional regulator"/>
    <property type="match status" value="1"/>
</dbReference>
<dbReference type="SUPFAM" id="SSF53850">
    <property type="entry name" value="Periplasmic binding protein-like II"/>
    <property type="match status" value="1"/>
</dbReference>
<accession>A0A165SX78</accession>
<evidence type="ECO:0000256" key="3">
    <source>
        <dbReference type="ARBA" id="ARBA00023125"/>
    </source>
</evidence>
<feature type="domain" description="HTH lysR-type" evidence="5">
    <location>
        <begin position="1"/>
        <end position="57"/>
    </location>
</feature>
<sequence>MIDKLEMFIALAHERHFGKAAEECGVTQPTLSANIKQLEKQLGVLLVLRGSRFQGITPEGERVLEWARKLVADTRTMKQELKAVRKGQTGTLRIASIPTALTYVPELTRCFSEDNPGISYRVLSRPSSEILTQLENLEIDIGLTYLDNEPLGRVLRIPLYKERYCFVVVEGGPLSGAKQVSLQDVSEVPLCLLTTDMQCRRIVDRIFDELDVIAKPVLQSDSIMCLLAHVGTGRWGTVIPQGIAETIASDRFEIIPISDSYASVMVGLIATQREPRAPLLDAFLRCVAQDIKDCAVPLSASR</sequence>
<name>A0A165SX78_9HYPH</name>